<evidence type="ECO:0000256" key="6">
    <source>
        <dbReference type="ARBA" id="ARBA00022842"/>
    </source>
</evidence>
<dbReference type="GO" id="GO:0003677">
    <property type="term" value="F:DNA binding"/>
    <property type="evidence" value="ECO:0007669"/>
    <property type="project" value="InterPro"/>
</dbReference>
<dbReference type="EMBL" id="CM000641">
    <property type="protein sequence ID" value="EED93464.1"/>
    <property type="molecule type" value="Genomic_DNA"/>
</dbReference>
<keyword evidence="5" id="KW-0378">Hydrolase</keyword>
<organism evidence="11 12">
    <name type="scientific">Thalassiosira pseudonana</name>
    <name type="common">Marine diatom</name>
    <name type="synonym">Cyclotella nana</name>
    <dbReference type="NCBI Taxonomy" id="35128"/>
    <lineage>
        <taxon>Eukaryota</taxon>
        <taxon>Sar</taxon>
        <taxon>Stramenopiles</taxon>
        <taxon>Ochrophyta</taxon>
        <taxon>Bacillariophyta</taxon>
        <taxon>Coscinodiscophyceae</taxon>
        <taxon>Thalassiosirophycidae</taxon>
        <taxon>Thalassiosirales</taxon>
        <taxon>Thalassiosiraceae</taxon>
        <taxon>Thalassiosira</taxon>
    </lineage>
</organism>
<protein>
    <recommendedName>
        <fullName evidence="13">Exonuclease 1</fullName>
    </recommendedName>
</protein>
<evidence type="ECO:0000256" key="4">
    <source>
        <dbReference type="ARBA" id="ARBA00022723"/>
    </source>
</evidence>
<dbReference type="InterPro" id="IPR036279">
    <property type="entry name" value="5-3_exonuclease_C_sf"/>
</dbReference>
<feature type="region of interest" description="Disordered" evidence="8">
    <location>
        <begin position="322"/>
        <end position="346"/>
    </location>
</feature>
<dbReference type="SMART" id="SM00279">
    <property type="entry name" value="HhH2"/>
    <property type="match status" value="1"/>
</dbReference>
<dbReference type="InterPro" id="IPR029060">
    <property type="entry name" value="PIN-like_dom_sf"/>
</dbReference>
<keyword evidence="7" id="KW-0496">Mitochondrion</keyword>
<evidence type="ECO:0000256" key="8">
    <source>
        <dbReference type="SAM" id="MobiDB-lite"/>
    </source>
</evidence>
<sequence>MGITGLLRGLHPLLVPPPTHHTNRNLGKDDNSNQYTPKIQHNILQFKNKSLAIDASSWLFKSAYTCADRLVEATERGIRDPIAETKYSQYMISRCTHLLQYAQVSSIYLVFDGIRVPLKSGTNASRESKRQQNIVEARRLMSAGRRNEALDKYKSCVKGTEEMARVVCAAVEKEFGKDGKLGVGKKWGVGRVKCVFSPYEADAQLAKLCADGYCHGVVTEDSDVLVYSAACRRPFPMTMDWLLNPNFLPPVRNGKRSKRYRNGSDSDDDENENIIRHSNNNSSIDIDDAKSNNNARAEQHCSEVDYGDDDNMMYAPIRRQLPPLSVPSTSQNKRGRRTKGYNNDSNGAGGGVALLTSLRAFASKEAAQPGAGVRLFVQACVLSGCDYVPNRLSKVGPVTAFKLVKETSHRDPSVRFERVMKSLPNGSKLLKEPAEDDSGNGDDNNDDDEDDFLSAWKSDSDVTEKEKYLELLSKSEAVFYYHLTKDLANNSIVPLVPHKASGSPSRGDESNRIFSPSLDVFKSDPSLSFIGSAAEALKVQSTPLLPCSQNNSRAIAAHNNNNGGWMASKKYTGPVTNAYSKANNNRQSTKAAQVQAPKSTILTNFLNGSAKTNAINPSTNRVYVPSYARSSTTTKRPSLHSETALSSATNPFADFTHDPANPLFSPDPAKKPANEKKLKRSPMLSPMLTPSRPSSETTFDYGAESGVKSKHFGGSIGAIDNDKDAESDNDSSTKSEGAALAYDGENICDMSEELKQQPPTESDVSNNVVEEDSFDYEIIPESPPIMPTTRDSAKSKFFSSPRRVSTSPPAHFKDNRLNGGTSPDDAIEIDEGEEEMWGKKETSQTDSQTDKTSVNKRPFKSPYPATTNRSTTTASKNPSRPRPPASAILAGFARQKEICTGSSAKIKSDRITKRPQKKPKGIKDYMKPC</sequence>
<keyword evidence="12" id="KW-1185">Reference proteome</keyword>
<evidence type="ECO:0000259" key="10">
    <source>
        <dbReference type="SMART" id="SM00485"/>
    </source>
</evidence>
<dbReference type="SUPFAM" id="SSF47807">
    <property type="entry name" value="5' to 3' exonuclease, C-terminal subdomain"/>
    <property type="match status" value="1"/>
</dbReference>
<dbReference type="SMART" id="SM00485">
    <property type="entry name" value="XPGN"/>
    <property type="match status" value="1"/>
</dbReference>
<dbReference type="InterPro" id="IPR006085">
    <property type="entry name" value="XPG_DNA_repair_N"/>
</dbReference>
<feature type="region of interest" description="Disordered" evidence="8">
    <location>
        <begin position="425"/>
        <end position="456"/>
    </location>
</feature>
<dbReference type="GO" id="GO:0046872">
    <property type="term" value="F:metal ion binding"/>
    <property type="evidence" value="ECO:0007669"/>
    <property type="project" value="UniProtKB-KW"/>
</dbReference>
<dbReference type="Gene3D" id="1.10.150.20">
    <property type="entry name" value="5' to 3' exonuclease, C-terminal subdomain"/>
    <property type="match status" value="1"/>
</dbReference>
<dbReference type="InterPro" id="IPR006086">
    <property type="entry name" value="XPG-I_dom"/>
</dbReference>
<comment type="cofactor">
    <cofactor evidence="1">
        <name>Mg(2+)</name>
        <dbReference type="ChEBI" id="CHEBI:18420"/>
    </cofactor>
</comment>
<feature type="domain" description="XPG N-terminal" evidence="10">
    <location>
        <begin position="26"/>
        <end position="133"/>
    </location>
</feature>
<evidence type="ECO:0000313" key="12">
    <source>
        <dbReference type="Proteomes" id="UP000001449"/>
    </source>
</evidence>
<dbReference type="HOGENOM" id="CLU_314870_0_0_1"/>
<keyword evidence="3" id="KW-0540">Nuclease</keyword>
<feature type="region of interest" description="Disordered" evidence="8">
    <location>
        <begin position="657"/>
        <end position="886"/>
    </location>
</feature>
<gene>
    <name evidence="11" type="ORF">THAPSDRAFT_4742</name>
</gene>
<dbReference type="Pfam" id="PF00752">
    <property type="entry name" value="XPG_N"/>
    <property type="match status" value="1"/>
</dbReference>
<feature type="domain" description="XPG-I" evidence="9">
    <location>
        <begin position="192"/>
        <end position="265"/>
    </location>
</feature>
<evidence type="ECO:0000256" key="5">
    <source>
        <dbReference type="ARBA" id="ARBA00022801"/>
    </source>
</evidence>
<dbReference type="InParanoid" id="B8C060"/>
<feature type="region of interest" description="Disordered" evidence="8">
    <location>
        <begin position="900"/>
        <end position="929"/>
    </location>
</feature>
<dbReference type="InterPro" id="IPR008918">
    <property type="entry name" value="HhH2"/>
</dbReference>
<dbReference type="PANTHER" id="PTHR11081:SF65">
    <property type="entry name" value="DNA DAMAGE-INDUCIBLE PROTEIN DIN7-RELATED"/>
    <property type="match status" value="1"/>
</dbReference>
<evidence type="ECO:0000256" key="3">
    <source>
        <dbReference type="ARBA" id="ARBA00022722"/>
    </source>
</evidence>
<name>B8C060_THAPS</name>
<keyword evidence="6" id="KW-0460">Magnesium</keyword>
<feature type="compositionally biased region" description="Polar residues" evidence="8">
    <location>
        <begin position="864"/>
        <end position="878"/>
    </location>
</feature>
<feature type="compositionally biased region" description="Acidic residues" evidence="8">
    <location>
        <begin position="434"/>
        <end position="452"/>
    </location>
</feature>
<dbReference type="RefSeq" id="XP_002289927.1">
    <property type="nucleotide sequence ID" value="XM_002289891.1"/>
</dbReference>
<dbReference type="AlphaFoldDB" id="B8C060"/>
<feature type="region of interest" description="Disordered" evidence="8">
    <location>
        <begin position="252"/>
        <end position="298"/>
    </location>
</feature>
<keyword evidence="4" id="KW-0479">Metal-binding</keyword>
<accession>B8C060</accession>
<feature type="region of interest" description="Disordered" evidence="8">
    <location>
        <begin position="15"/>
        <end position="34"/>
    </location>
</feature>
<dbReference type="eggNOG" id="KOG2518">
    <property type="taxonomic scope" value="Eukaryota"/>
</dbReference>
<feature type="compositionally biased region" description="Acidic residues" evidence="8">
    <location>
        <begin position="825"/>
        <end position="835"/>
    </location>
</feature>
<dbReference type="PANTHER" id="PTHR11081">
    <property type="entry name" value="FLAP ENDONUCLEASE FAMILY MEMBER"/>
    <property type="match status" value="1"/>
</dbReference>
<evidence type="ECO:0000259" key="9">
    <source>
        <dbReference type="SMART" id="SM00484"/>
    </source>
</evidence>
<dbReference type="PaxDb" id="35128-Thaps4742"/>
<dbReference type="KEGG" id="tps:THAPSDRAFT_4742"/>
<dbReference type="SUPFAM" id="SSF88723">
    <property type="entry name" value="PIN domain-like"/>
    <property type="match status" value="1"/>
</dbReference>
<evidence type="ECO:0000256" key="1">
    <source>
        <dbReference type="ARBA" id="ARBA00001946"/>
    </source>
</evidence>
<feature type="compositionally biased region" description="Polar residues" evidence="8">
    <location>
        <begin position="757"/>
        <end position="768"/>
    </location>
</feature>
<keyword evidence="2" id="KW-0597">Phosphoprotein</keyword>
<dbReference type="GO" id="GO:0017108">
    <property type="term" value="F:5'-flap endonuclease activity"/>
    <property type="evidence" value="ECO:0000318"/>
    <property type="project" value="GO_Central"/>
</dbReference>
<dbReference type="Proteomes" id="UP000001449">
    <property type="component" value="Chromosome 4"/>
</dbReference>
<evidence type="ECO:0008006" key="13">
    <source>
        <dbReference type="Google" id="ProtNLM"/>
    </source>
</evidence>
<evidence type="ECO:0000256" key="2">
    <source>
        <dbReference type="ARBA" id="ARBA00022553"/>
    </source>
</evidence>
<dbReference type="PRINTS" id="PR00853">
    <property type="entry name" value="XPGRADSUPER"/>
</dbReference>
<dbReference type="Gene3D" id="3.40.50.1010">
    <property type="entry name" value="5'-nuclease"/>
    <property type="match status" value="1"/>
</dbReference>
<evidence type="ECO:0000313" key="11">
    <source>
        <dbReference type="EMBL" id="EED93464.1"/>
    </source>
</evidence>
<reference evidence="11 12" key="2">
    <citation type="journal article" date="2008" name="Nature">
        <title>The Phaeodactylum genome reveals the evolutionary history of diatom genomes.</title>
        <authorList>
            <person name="Bowler C."/>
            <person name="Allen A.E."/>
            <person name="Badger J.H."/>
            <person name="Grimwood J."/>
            <person name="Jabbari K."/>
            <person name="Kuo A."/>
            <person name="Maheswari U."/>
            <person name="Martens C."/>
            <person name="Maumus F."/>
            <person name="Otillar R.P."/>
            <person name="Rayko E."/>
            <person name="Salamov A."/>
            <person name="Vandepoele K."/>
            <person name="Beszteri B."/>
            <person name="Gruber A."/>
            <person name="Heijde M."/>
            <person name="Katinka M."/>
            <person name="Mock T."/>
            <person name="Valentin K."/>
            <person name="Verret F."/>
            <person name="Berges J.A."/>
            <person name="Brownlee C."/>
            <person name="Cadoret J.P."/>
            <person name="Chiovitti A."/>
            <person name="Choi C.J."/>
            <person name="Coesel S."/>
            <person name="De Martino A."/>
            <person name="Detter J.C."/>
            <person name="Durkin C."/>
            <person name="Falciatore A."/>
            <person name="Fournet J."/>
            <person name="Haruta M."/>
            <person name="Huysman M.J."/>
            <person name="Jenkins B.D."/>
            <person name="Jiroutova K."/>
            <person name="Jorgensen R.E."/>
            <person name="Joubert Y."/>
            <person name="Kaplan A."/>
            <person name="Kroger N."/>
            <person name="Kroth P.G."/>
            <person name="La Roche J."/>
            <person name="Lindquist E."/>
            <person name="Lommer M."/>
            <person name="Martin-Jezequel V."/>
            <person name="Lopez P.J."/>
            <person name="Lucas S."/>
            <person name="Mangogna M."/>
            <person name="McGinnis K."/>
            <person name="Medlin L.K."/>
            <person name="Montsant A."/>
            <person name="Oudot-Le Secq M.P."/>
            <person name="Napoli C."/>
            <person name="Obornik M."/>
            <person name="Parker M.S."/>
            <person name="Petit J.L."/>
            <person name="Porcel B.M."/>
            <person name="Poulsen N."/>
            <person name="Robison M."/>
            <person name="Rychlewski L."/>
            <person name="Rynearson T.A."/>
            <person name="Schmutz J."/>
            <person name="Shapiro H."/>
            <person name="Siaut M."/>
            <person name="Stanley M."/>
            <person name="Sussman M.R."/>
            <person name="Taylor A.R."/>
            <person name="Vardi A."/>
            <person name="von Dassow P."/>
            <person name="Vyverman W."/>
            <person name="Willis A."/>
            <person name="Wyrwicz L.S."/>
            <person name="Rokhsar D.S."/>
            <person name="Weissenbach J."/>
            <person name="Armbrust E.V."/>
            <person name="Green B.R."/>
            <person name="Van de Peer Y."/>
            <person name="Grigoriev I.V."/>
        </authorList>
    </citation>
    <scope>NUCLEOTIDE SEQUENCE [LARGE SCALE GENOMIC DNA]</scope>
    <source>
        <strain evidence="11 12">CCMP1335</strain>
    </source>
</reference>
<dbReference type="GeneID" id="7443754"/>
<evidence type="ECO:0000256" key="7">
    <source>
        <dbReference type="ARBA" id="ARBA00023128"/>
    </source>
</evidence>
<proteinExistence type="predicted"/>
<reference evidence="11 12" key="1">
    <citation type="journal article" date="2004" name="Science">
        <title>The genome of the diatom Thalassiosira pseudonana: ecology, evolution, and metabolism.</title>
        <authorList>
            <person name="Armbrust E.V."/>
            <person name="Berges J.A."/>
            <person name="Bowler C."/>
            <person name="Green B.R."/>
            <person name="Martinez D."/>
            <person name="Putnam N.H."/>
            <person name="Zhou S."/>
            <person name="Allen A.E."/>
            <person name="Apt K.E."/>
            <person name="Bechner M."/>
            <person name="Brzezinski M.A."/>
            <person name="Chaal B.K."/>
            <person name="Chiovitti A."/>
            <person name="Davis A.K."/>
            <person name="Demarest M.S."/>
            <person name="Detter J.C."/>
            <person name="Glavina T."/>
            <person name="Goodstein D."/>
            <person name="Hadi M.Z."/>
            <person name="Hellsten U."/>
            <person name="Hildebrand M."/>
            <person name="Jenkins B.D."/>
            <person name="Jurka J."/>
            <person name="Kapitonov V.V."/>
            <person name="Kroger N."/>
            <person name="Lau W.W."/>
            <person name="Lane T.W."/>
            <person name="Larimer F.W."/>
            <person name="Lippmeier J.C."/>
            <person name="Lucas S."/>
            <person name="Medina M."/>
            <person name="Montsant A."/>
            <person name="Obornik M."/>
            <person name="Parker M.S."/>
            <person name="Palenik B."/>
            <person name="Pazour G.J."/>
            <person name="Richardson P.M."/>
            <person name="Rynearson T.A."/>
            <person name="Saito M.A."/>
            <person name="Schwartz D.C."/>
            <person name="Thamatrakoln K."/>
            <person name="Valentin K."/>
            <person name="Vardi A."/>
            <person name="Wilkerson F.P."/>
            <person name="Rokhsar D.S."/>
        </authorList>
    </citation>
    <scope>NUCLEOTIDE SEQUENCE [LARGE SCALE GENOMIC DNA]</scope>
    <source>
        <strain evidence="11 12">CCMP1335</strain>
    </source>
</reference>
<dbReference type="SMART" id="SM00484">
    <property type="entry name" value="XPGI"/>
    <property type="match status" value="1"/>
</dbReference>
<dbReference type="InterPro" id="IPR006084">
    <property type="entry name" value="XPG/Rad2"/>
</dbReference>
<dbReference type="Pfam" id="PF00867">
    <property type="entry name" value="XPG_I"/>
    <property type="match status" value="1"/>
</dbReference>
<dbReference type="STRING" id="35128.B8C060"/>